<dbReference type="InterPro" id="IPR005294">
    <property type="entry name" value="ATP_synth_F1_asu"/>
</dbReference>
<feature type="transmembrane region" description="Helical" evidence="17">
    <location>
        <begin position="498"/>
        <end position="515"/>
    </location>
</feature>
<comment type="function">
    <text evidence="1">Produces ATP from ADP in the presence of a proton gradient across the membrane. The alpha chain is a regulatory subunit.</text>
</comment>
<evidence type="ECO:0000259" key="18">
    <source>
        <dbReference type="Pfam" id="PF00006"/>
    </source>
</evidence>
<feature type="transmembrane region" description="Helical" evidence="17">
    <location>
        <begin position="447"/>
        <end position="465"/>
    </location>
</feature>
<dbReference type="Gramene" id="Psat04G0419400-T1">
    <property type="protein sequence ID" value="KAI5420315.1"/>
    <property type="gene ID" value="KIW84_044194"/>
</dbReference>
<evidence type="ECO:0000256" key="3">
    <source>
        <dbReference type="ARBA" id="ARBA00008936"/>
    </source>
</evidence>
<evidence type="ECO:0000256" key="6">
    <source>
        <dbReference type="ARBA" id="ARBA00022741"/>
    </source>
</evidence>
<dbReference type="Gene3D" id="1.20.150.20">
    <property type="entry name" value="ATP synthase alpha/beta chain, C-terminal domain"/>
    <property type="match status" value="1"/>
</dbReference>
<feature type="domain" description="ATPase F1/V1/A1 complex alpha/beta subunit nucleotide-binding" evidence="18">
    <location>
        <begin position="97"/>
        <end position="321"/>
    </location>
</feature>
<dbReference type="PANTHER" id="PTHR48082:SF2">
    <property type="entry name" value="ATP SYNTHASE SUBUNIT ALPHA, MITOCHONDRIAL"/>
    <property type="match status" value="1"/>
</dbReference>
<name>A0A9D4XJN2_PEA</name>
<comment type="subunit">
    <text evidence="4">F-type ATPases have 2 components, CF(1) - the catalytic core - and CF(0) - the membrane proton channel. CF(1) has five subunits: alpha(3), beta(3), gamma(1), delta(1), epsilon(1). CF(0) has three main subunits: a, b and c.</text>
</comment>
<dbReference type="Proteomes" id="UP001058974">
    <property type="component" value="Chromosome 4"/>
</dbReference>
<dbReference type="SUPFAM" id="SSF47917">
    <property type="entry name" value="C-terminal domain of alpha and beta subunits of F1 ATP synthase"/>
    <property type="match status" value="1"/>
</dbReference>
<dbReference type="EMBL" id="JAMSHJ010000004">
    <property type="protein sequence ID" value="KAI5420315.1"/>
    <property type="molecule type" value="Genomic_DNA"/>
</dbReference>
<keyword evidence="22" id="KW-1185">Reference proteome</keyword>
<dbReference type="InterPro" id="IPR038376">
    <property type="entry name" value="ATP_synth_asu_C_sf"/>
</dbReference>
<comment type="subcellular location">
    <subcellularLocation>
        <location evidence="2">Mitochondrion inner membrane</location>
    </subcellularLocation>
</comment>
<dbReference type="GO" id="GO:0005524">
    <property type="term" value="F:ATP binding"/>
    <property type="evidence" value="ECO:0007669"/>
    <property type="project" value="UniProtKB-KW"/>
</dbReference>
<dbReference type="GO" id="GO:0043531">
    <property type="term" value="F:ADP binding"/>
    <property type="evidence" value="ECO:0007669"/>
    <property type="project" value="TreeGrafter"/>
</dbReference>
<dbReference type="Pfam" id="PF02874">
    <property type="entry name" value="ATP-synt_ab_N"/>
    <property type="match status" value="1"/>
</dbReference>
<dbReference type="FunFam" id="1.20.150.20:FF:000001">
    <property type="entry name" value="ATP synthase subunit alpha"/>
    <property type="match status" value="1"/>
</dbReference>
<dbReference type="InterPro" id="IPR036121">
    <property type="entry name" value="ATPase_F1/V1/A1_a/bsu_N_sf"/>
</dbReference>
<evidence type="ECO:0000256" key="4">
    <source>
        <dbReference type="ARBA" id="ARBA00011648"/>
    </source>
</evidence>
<dbReference type="CDD" id="cd01132">
    <property type="entry name" value="F1-ATPase_alpha_CD"/>
    <property type="match status" value="1"/>
</dbReference>
<dbReference type="GO" id="GO:0046933">
    <property type="term" value="F:proton-transporting ATP synthase activity, rotational mechanism"/>
    <property type="evidence" value="ECO:0007669"/>
    <property type="project" value="InterPro"/>
</dbReference>
<comment type="caution">
    <text evidence="21">The sequence shown here is derived from an EMBL/GenBank/DDBJ whole genome shotgun (WGS) entry which is preliminary data.</text>
</comment>
<evidence type="ECO:0000256" key="12">
    <source>
        <dbReference type="ARBA" id="ARBA00023196"/>
    </source>
</evidence>
<proteinExistence type="inferred from homology"/>
<evidence type="ECO:0000256" key="11">
    <source>
        <dbReference type="ARBA" id="ARBA00023136"/>
    </source>
</evidence>
<feature type="domain" description="ATP synthase alpha subunit C-terminal" evidence="19">
    <location>
        <begin position="328"/>
        <end position="425"/>
    </location>
</feature>
<dbReference type="NCBIfam" id="TIGR00962">
    <property type="entry name" value="atpA"/>
    <property type="match status" value="1"/>
</dbReference>
<comment type="similarity">
    <text evidence="3 14">Belongs to the ATPase alpha/beta chains family.</text>
</comment>
<evidence type="ECO:0000256" key="9">
    <source>
        <dbReference type="ARBA" id="ARBA00022967"/>
    </source>
</evidence>
<dbReference type="Gene3D" id="3.40.50.300">
    <property type="entry name" value="P-loop containing nucleotide triphosphate hydrolases"/>
    <property type="match status" value="1"/>
</dbReference>
<evidence type="ECO:0000259" key="19">
    <source>
        <dbReference type="Pfam" id="PF00306"/>
    </source>
</evidence>
<evidence type="ECO:0000256" key="17">
    <source>
        <dbReference type="SAM" id="Phobius"/>
    </source>
</evidence>
<evidence type="ECO:0000256" key="5">
    <source>
        <dbReference type="ARBA" id="ARBA00022448"/>
    </source>
</evidence>
<keyword evidence="9" id="KW-1278">Translocase</keyword>
<feature type="transmembrane region" description="Helical" evidence="17">
    <location>
        <begin position="471"/>
        <end position="491"/>
    </location>
</feature>
<dbReference type="GO" id="GO:0009536">
    <property type="term" value="C:plastid"/>
    <property type="evidence" value="ECO:0007669"/>
    <property type="project" value="UniProtKB-ARBA"/>
</dbReference>
<dbReference type="Pfam" id="PF00006">
    <property type="entry name" value="ATP-synt_ab"/>
    <property type="match status" value="1"/>
</dbReference>
<dbReference type="GO" id="GO:0005743">
    <property type="term" value="C:mitochondrial inner membrane"/>
    <property type="evidence" value="ECO:0007669"/>
    <property type="project" value="UniProtKB-SubCell"/>
</dbReference>
<dbReference type="PROSITE" id="PS00152">
    <property type="entry name" value="ATPASE_ALPHA_BETA"/>
    <property type="match status" value="1"/>
</dbReference>
<dbReference type="Pfam" id="PF00306">
    <property type="entry name" value="ATP-synt_ab_C"/>
    <property type="match status" value="1"/>
</dbReference>
<keyword evidence="12 15" id="KW-0139">CF(1)</keyword>
<evidence type="ECO:0000313" key="21">
    <source>
        <dbReference type="EMBL" id="KAI5420315.1"/>
    </source>
</evidence>
<dbReference type="InterPro" id="IPR033732">
    <property type="entry name" value="ATP_synth_F1_a_nt-bd_dom"/>
</dbReference>
<keyword evidence="13 15" id="KW-0066">ATP synthesis</keyword>
<keyword evidence="10 14" id="KW-0406">Ion transport</keyword>
<dbReference type="InterPro" id="IPR020003">
    <property type="entry name" value="ATPase_a/bsu_AS"/>
</dbReference>
<keyword evidence="11 17" id="KW-0472">Membrane</keyword>
<organism evidence="21 22">
    <name type="scientific">Pisum sativum</name>
    <name type="common">Garden pea</name>
    <name type="synonym">Lathyrus oleraceus</name>
    <dbReference type="NCBI Taxonomy" id="3888"/>
    <lineage>
        <taxon>Eukaryota</taxon>
        <taxon>Viridiplantae</taxon>
        <taxon>Streptophyta</taxon>
        <taxon>Embryophyta</taxon>
        <taxon>Tracheophyta</taxon>
        <taxon>Spermatophyta</taxon>
        <taxon>Magnoliopsida</taxon>
        <taxon>eudicotyledons</taxon>
        <taxon>Gunneridae</taxon>
        <taxon>Pentapetalae</taxon>
        <taxon>rosids</taxon>
        <taxon>fabids</taxon>
        <taxon>Fabales</taxon>
        <taxon>Fabaceae</taxon>
        <taxon>Papilionoideae</taxon>
        <taxon>50 kb inversion clade</taxon>
        <taxon>NPAAA clade</taxon>
        <taxon>Hologalegina</taxon>
        <taxon>IRL clade</taxon>
        <taxon>Fabeae</taxon>
        <taxon>Lathyrus</taxon>
    </lineage>
</organism>
<protein>
    <recommendedName>
        <fullName evidence="15">ATP synthase subunit alpha</fullName>
    </recommendedName>
</protein>
<dbReference type="CDD" id="cd18116">
    <property type="entry name" value="ATP-synt_F1_alpha_N"/>
    <property type="match status" value="1"/>
</dbReference>
<dbReference type="InterPro" id="IPR027417">
    <property type="entry name" value="P-loop_NTPase"/>
</dbReference>
<evidence type="ECO:0000256" key="10">
    <source>
        <dbReference type="ARBA" id="ARBA00023065"/>
    </source>
</evidence>
<keyword evidence="7 14" id="KW-0375">Hydrogen ion transport</keyword>
<keyword evidence="17" id="KW-0812">Transmembrane</keyword>
<evidence type="ECO:0000256" key="2">
    <source>
        <dbReference type="ARBA" id="ARBA00004273"/>
    </source>
</evidence>
<dbReference type="InterPro" id="IPR004100">
    <property type="entry name" value="ATPase_F1/V1/A1_a/bsu_N"/>
</dbReference>
<evidence type="ECO:0000259" key="20">
    <source>
        <dbReference type="Pfam" id="PF02874"/>
    </source>
</evidence>
<evidence type="ECO:0000313" key="22">
    <source>
        <dbReference type="Proteomes" id="UP001058974"/>
    </source>
</evidence>
<feature type="domain" description="ATPase F1/V1/A1 complex alpha/beta subunit N-terminal" evidence="20">
    <location>
        <begin position="3"/>
        <end position="53"/>
    </location>
</feature>
<accession>A0A9D4XJN2</accession>
<evidence type="ECO:0000256" key="15">
    <source>
        <dbReference type="RuleBase" id="RU003551"/>
    </source>
</evidence>
<gene>
    <name evidence="21" type="ORF">KIW84_044194</name>
</gene>
<keyword evidence="17" id="KW-1133">Transmembrane helix</keyword>
<keyword evidence="8 15" id="KW-0067">ATP-binding</keyword>
<evidence type="ECO:0000256" key="7">
    <source>
        <dbReference type="ARBA" id="ARBA00022781"/>
    </source>
</evidence>
<dbReference type="SUPFAM" id="SSF50615">
    <property type="entry name" value="N-terminal domain of alpha and beta subunits of F1 ATP synthase"/>
    <property type="match status" value="1"/>
</dbReference>
<evidence type="ECO:0000256" key="14">
    <source>
        <dbReference type="RuleBase" id="RU000339"/>
    </source>
</evidence>
<reference evidence="21 22" key="1">
    <citation type="journal article" date="2022" name="Nat. Genet.">
        <title>Improved pea reference genome and pan-genome highlight genomic features and evolutionary characteristics.</title>
        <authorList>
            <person name="Yang T."/>
            <person name="Liu R."/>
            <person name="Luo Y."/>
            <person name="Hu S."/>
            <person name="Wang D."/>
            <person name="Wang C."/>
            <person name="Pandey M.K."/>
            <person name="Ge S."/>
            <person name="Xu Q."/>
            <person name="Li N."/>
            <person name="Li G."/>
            <person name="Huang Y."/>
            <person name="Saxena R.K."/>
            <person name="Ji Y."/>
            <person name="Li M."/>
            <person name="Yan X."/>
            <person name="He Y."/>
            <person name="Liu Y."/>
            <person name="Wang X."/>
            <person name="Xiang C."/>
            <person name="Varshney R.K."/>
            <person name="Ding H."/>
            <person name="Gao S."/>
            <person name="Zong X."/>
        </authorList>
    </citation>
    <scope>NUCLEOTIDE SEQUENCE [LARGE SCALE GENOMIC DNA]</scope>
    <source>
        <strain evidence="21 22">cv. Zhongwan 6</strain>
    </source>
</reference>
<dbReference type="HAMAP" id="MF_01346">
    <property type="entry name" value="ATP_synth_alpha_bact"/>
    <property type="match status" value="1"/>
</dbReference>
<feature type="region of interest" description="Disordered" evidence="16">
    <location>
        <begin position="549"/>
        <end position="570"/>
    </location>
</feature>
<dbReference type="InterPro" id="IPR000793">
    <property type="entry name" value="ATP_synth_asu_C"/>
</dbReference>
<evidence type="ECO:0000256" key="8">
    <source>
        <dbReference type="ARBA" id="ARBA00022840"/>
    </source>
</evidence>
<keyword evidence="5 14" id="KW-0813">Transport</keyword>
<dbReference type="PANTHER" id="PTHR48082">
    <property type="entry name" value="ATP SYNTHASE SUBUNIT ALPHA, MITOCHONDRIAL"/>
    <property type="match status" value="1"/>
</dbReference>
<dbReference type="GO" id="GO:0045259">
    <property type="term" value="C:proton-transporting ATP synthase complex"/>
    <property type="evidence" value="ECO:0007669"/>
    <property type="project" value="UniProtKB-KW"/>
</dbReference>
<dbReference type="SUPFAM" id="SSF52540">
    <property type="entry name" value="P-loop containing nucleoside triphosphate hydrolases"/>
    <property type="match status" value="1"/>
</dbReference>
<dbReference type="CDD" id="cd18113">
    <property type="entry name" value="ATP-synt_F1_alpha_C"/>
    <property type="match status" value="1"/>
</dbReference>
<dbReference type="AlphaFoldDB" id="A0A9D4XJN2"/>
<evidence type="ECO:0000256" key="16">
    <source>
        <dbReference type="SAM" id="MobiDB-lite"/>
    </source>
</evidence>
<keyword evidence="6 15" id="KW-0547">Nucleotide-binding</keyword>
<evidence type="ECO:0000256" key="1">
    <source>
        <dbReference type="ARBA" id="ARBA00003784"/>
    </source>
</evidence>
<sequence>MDEIGRVVSVGDGIARVYGLNEIHAGELVEFSSGMKGTTLNLENENVGIVVFGRVVDALGVPTDGRGALSDHEKRCVKVKAPGIIERKSVHEPIQTGLKEVDSLVPIGRGQRELIIGGRQTGKTAIAIGTILNQKQMNSRAISESETLYCVYVAIGQKRSIVAQLIQTLSEANALEYSILVAATTSNPAPLQFLAPYSGCAMGEYFHDNGMHALIIYDDLSKQVKAYRQMSLLLRRPPGREAFPGDVFYLHSRVLERAAKRSDQTGASSLTALPVIETQAGDVSTYIPTNVISIMDGQICLETELFYRRIRPAINVGVSVSHVGSAAQLKDMKQVCGSLKLELAQYREMAAFAQFHSDLDVVTQALLNRGARLTEVLKQPQYVPLPIEKQILVIYVAVNGFCDRMPLDKIAQYERDILSTIKQELLQSLKGGLTGERKIEMPALLRLFYLFLIVVTGLILSHFIFILFGEIYLFPSLLYKAFIVAGARALFSFLVKKGLPGGLALALGFIIRILFSETDNEILHMMPSGEGEGGRRFRWIDLFGSFESSNSKASVNQPAPDYANPGEADTPIYHSLQEDGQRRQQLSNRLGINCIGSFMPDEVRESVIEIQISIELKIDKSLHLDRFSEDSLTEKRH</sequence>
<dbReference type="FunFam" id="3.40.50.300:FF:000002">
    <property type="entry name" value="ATP synthase subunit alpha"/>
    <property type="match status" value="1"/>
</dbReference>
<evidence type="ECO:0000256" key="13">
    <source>
        <dbReference type="ARBA" id="ARBA00023310"/>
    </source>
</evidence>
<dbReference type="InterPro" id="IPR000194">
    <property type="entry name" value="ATPase_F1/V1/A1_a/bsu_nucl-bd"/>
</dbReference>